<name>Q72UG3_LEPIC</name>
<dbReference type="AlphaFoldDB" id="Q72UG3"/>
<evidence type="ECO:0000313" key="1">
    <source>
        <dbReference type="EMBL" id="AAS69315.1"/>
    </source>
</evidence>
<organism evidence="1 2">
    <name type="scientific">Leptospira interrogans serogroup Icterohaemorrhagiae serovar copenhageni (strain Fiocruz L1-130)</name>
    <dbReference type="NCBI Taxonomy" id="267671"/>
    <lineage>
        <taxon>Bacteria</taxon>
        <taxon>Pseudomonadati</taxon>
        <taxon>Spirochaetota</taxon>
        <taxon>Spirochaetia</taxon>
        <taxon>Leptospirales</taxon>
        <taxon>Leptospiraceae</taxon>
        <taxon>Leptospira</taxon>
    </lineage>
</organism>
<gene>
    <name evidence="1" type="ordered locus">LIC_10694</name>
</gene>
<protein>
    <submittedName>
        <fullName evidence="1">Uncharacterized protein</fullName>
    </submittedName>
</protein>
<sequence length="61" mass="7313">MVIIPFDLLQLEIGIKRKKNKINKRNIENWSCFKFRKKPVTKKFNVIAPYGDRNKARRVPI</sequence>
<reference evidence="1 2" key="1">
    <citation type="journal article" date="2004" name="J. Bacteriol.">
        <title>Comparative genomics of two Leptospira interrogans serovars reveals novel insights into physiology and pathogenesis.</title>
        <authorList>
            <person name="Nascimento A.L."/>
            <person name="Ko A.I."/>
            <person name="Martins E.A."/>
            <person name="Monteiro-Vitorello C.B."/>
            <person name="Ho P.L."/>
            <person name="Haake D.A."/>
            <person name="Verjovski-Almeida S."/>
            <person name="Hartskeerl R.A."/>
            <person name="Marques M.V."/>
            <person name="Oliveira M.C."/>
            <person name="Menck C.F."/>
            <person name="Leite L.C."/>
            <person name="Carrer H."/>
            <person name="Coutinho L.L."/>
            <person name="Degrave W.M."/>
            <person name="Dellagostin O.A."/>
            <person name="El-Dorry H."/>
            <person name="Ferro E.S."/>
            <person name="Ferro M.I."/>
            <person name="Furlan L.R."/>
            <person name="Gamberini M."/>
            <person name="Giglioti E.A."/>
            <person name="Goes-Neto A."/>
            <person name="Goldman G.H."/>
            <person name="Goldman M.H."/>
            <person name="Harakava R."/>
            <person name="Jeronimo S.M."/>
            <person name="Junqueira-De-Azevedo I.L."/>
            <person name="Kimura E.T."/>
            <person name="Kuramae E.E."/>
            <person name="Lemos E.G."/>
            <person name="Lemos M.V."/>
            <person name="Marino C.L."/>
            <person name="Nunes L.R."/>
            <person name="De Oliveira R.C."/>
            <person name="Pereira G.G."/>
            <person name="Reis M.S."/>
            <person name="Schriefer A."/>
            <person name="Siqueira W.J."/>
            <person name="Sommer P."/>
            <person name="Tsai S.M."/>
            <person name="Simpson A.J."/>
            <person name="Ferro J.A."/>
            <person name="Camargo L.E."/>
            <person name="Kitajima J.P."/>
            <person name="Setubal J.C."/>
            <person name="Van Sluys M.A."/>
        </authorList>
    </citation>
    <scope>NUCLEOTIDE SEQUENCE [LARGE SCALE GENOMIC DNA]</scope>
    <source>
        <strain evidence="1 2">Fiocruz L1-130</strain>
    </source>
</reference>
<evidence type="ECO:0000313" key="2">
    <source>
        <dbReference type="Proteomes" id="UP000007037"/>
    </source>
</evidence>
<dbReference type="Proteomes" id="UP000007037">
    <property type="component" value="Chromosome I"/>
</dbReference>
<dbReference type="EMBL" id="AE016823">
    <property type="protein sequence ID" value="AAS69315.1"/>
    <property type="molecule type" value="Genomic_DNA"/>
</dbReference>
<accession>Q72UG3</accession>
<dbReference type="HOGENOM" id="CLU_2917015_0_0_12"/>
<proteinExistence type="predicted"/>
<dbReference type="KEGG" id="lic:LIC_10694"/>